<dbReference type="InterPro" id="IPR036388">
    <property type="entry name" value="WH-like_DNA-bd_sf"/>
</dbReference>
<dbReference type="SUPFAM" id="SSF46785">
    <property type="entry name" value="Winged helix' DNA-binding domain"/>
    <property type="match status" value="1"/>
</dbReference>
<keyword evidence="4" id="KW-0804">Transcription</keyword>
<dbReference type="Gene3D" id="1.10.10.10">
    <property type="entry name" value="Winged helix-like DNA-binding domain superfamily/Winged helix DNA-binding domain"/>
    <property type="match status" value="1"/>
</dbReference>
<dbReference type="EMBL" id="JACBXQ010000003">
    <property type="protein sequence ID" value="MBG9986406.1"/>
    <property type="molecule type" value="Genomic_DNA"/>
</dbReference>
<sequence length="147" mass="16891">MQTPHFVEISAAEWEIMRIVWANNPLTAREIIDTAFQFLNWKEGTIKSLINRLTQKGILVQNTQTKPFLYSATIDQETANYQNLNALMSRICTTKRKEAIEHLIHNHQLSQDQCKELIQLLEKKIASAPLKIECQCHPGQCNCHSCS</sequence>
<evidence type="ECO:0000256" key="4">
    <source>
        <dbReference type="ARBA" id="ARBA00023163"/>
    </source>
</evidence>
<keyword evidence="6" id="KW-1185">Reference proteome</keyword>
<dbReference type="InterPro" id="IPR014071">
    <property type="entry name" value="Cu_transp_CopY/TcrY"/>
</dbReference>
<evidence type="ECO:0000256" key="1">
    <source>
        <dbReference type="ARBA" id="ARBA00011046"/>
    </source>
</evidence>
<protein>
    <submittedName>
        <fullName evidence="5">CopY/TcrY family copper transport repressor</fullName>
    </submittedName>
</protein>
<name>A0ABS0LQH9_9LACT</name>
<gene>
    <name evidence="5" type="ORF">HZY91_05805</name>
</gene>
<keyword evidence="3" id="KW-0238">DNA-binding</keyword>
<dbReference type="Proteomes" id="UP000721415">
    <property type="component" value="Unassembled WGS sequence"/>
</dbReference>
<comment type="caution">
    <text evidence="5">The sequence shown here is derived from an EMBL/GenBank/DDBJ whole genome shotgun (WGS) entry which is preliminary data.</text>
</comment>
<evidence type="ECO:0000256" key="2">
    <source>
        <dbReference type="ARBA" id="ARBA00023015"/>
    </source>
</evidence>
<proteinExistence type="inferred from homology"/>
<dbReference type="InterPro" id="IPR036390">
    <property type="entry name" value="WH_DNA-bd_sf"/>
</dbReference>
<dbReference type="PIRSF" id="PIRSF019455">
    <property type="entry name" value="CopR_AtkY"/>
    <property type="match status" value="1"/>
</dbReference>
<comment type="similarity">
    <text evidence="1">Belongs to the BlaI transcriptional regulatory family.</text>
</comment>
<reference evidence="5 6" key="1">
    <citation type="submission" date="2020-07" db="EMBL/GenBank/DDBJ databases">
        <title>Facklamia lactis sp. nov., isolated from raw milk.</title>
        <authorList>
            <person name="Doll E.V."/>
            <person name="Huptas C."/>
            <person name="Staib L."/>
            <person name="Wenning M."/>
            <person name="Scherer S."/>
        </authorList>
    </citation>
    <scope>NUCLEOTIDE SEQUENCE [LARGE SCALE GENOMIC DNA]</scope>
    <source>
        <strain evidence="5 6">DSM 111018</strain>
    </source>
</reference>
<keyword evidence="2" id="KW-0805">Transcription regulation</keyword>
<evidence type="ECO:0000313" key="5">
    <source>
        <dbReference type="EMBL" id="MBG9986406.1"/>
    </source>
</evidence>
<evidence type="ECO:0000256" key="3">
    <source>
        <dbReference type="ARBA" id="ARBA00023125"/>
    </source>
</evidence>
<dbReference type="NCBIfam" id="TIGR02698">
    <property type="entry name" value="CopY_TcrY"/>
    <property type="match status" value="1"/>
</dbReference>
<evidence type="ECO:0000313" key="6">
    <source>
        <dbReference type="Proteomes" id="UP000721415"/>
    </source>
</evidence>
<organism evidence="5 6">
    <name type="scientific">Facklamia lactis</name>
    <dbReference type="NCBI Taxonomy" id="2749967"/>
    <lineage>
        <taxon>Bacteria</taxon>
        <taxon>Bacillati</taxon>
        <taxon>Bacillota</taxon>
        <taxon>Bacilli</taxon>
        <taxon>Lactobacillales</taxon>
        <taxon>Aerococcaceae</taxon>
        <taxon>Facklamia</taxon>
    </lineage>
</organism>
<dbReference type="InterPro" id="IPR005650">
    <property type="entry name" value="BlaI_family"/>
</dbReference>
<accession>A0ABS0LQH9</accession>
<dbReference type="Pfam" id="PF03965">
    <property type="entry name" value="Penicillinase_R"/>
    <property type="match status" value="1"/>
</dbReference>
<dbReference type="RefSeq" id="WP_197115329.1">
    <property type="nucleotide sequence ID" value="NZ_JACBXQ010000003.1"/>
</dbReference>